<comment type="caution">
    <text evidence="2">The sequence shown here is derived from an EMBL/GenBank/DDBJ whole genome shotgun (WGS) entry which is preliminary data.</text>
</comment>
<feature type="compositionally biased region" description="Polar residues" evidence="1">
    <location>
        <begin position="322"/>
        <end position="341"/>
    </location>
</feature>
<evidence type="ECO:0000256" key="1">
    <source>
        <dbReference type="SAM" id="MobiDB-lite"/>
    </source>
</evidence>
<feature type="compositionally biased region" description="Polar residues" evidence="1">
    <location>
        <begin position="174"/>
        <end position="194"/>
    </location>
</feature>
<accession>A0AA38L713</accession>
<protein>
    <submittedName>
        <fullName evidence="2">Uncharacterized protein</fullName>
    </submittedName>
</protein>
<sequence>MSTYIPNISNEPKQRNRRLLEIMDKQLSKMHSFVEYSNKLAKWANDPRAYYDDVKEIIIKLLERALLTLQTELGLDPRAPLNIHHYTDKPYIDAYKNLIHTVYRFRDKFPRDGLHLQSRLQALYMTITLPDNIIDIDAMSSTDSTAIVHNSSPQSSPPAVTTPSTVPPSAVTGIISSSSQNDVTTTTSKASYSTGKPPPVDSTTDASFAPVSLSNFNPVDSTTTYFISPPFSSSSANAEPFVASPTPPPVINSTSHSPERRQSDEPNFAIIKPRKRKRRKLNLSEMLNLDQEDQVESTLGLPIPAVSSEVQTSEVVEDNSHRTTNSPVVPSSVEAVTSNHPMQEDSIVGTKRARSGSASSHLTDRGPGSHSPSFIDRTLISQSPAPTNHTKDERSPLSITSQPMEGSFTISELLPTPLIADRRKSVGTLSAIQSTVDSIADRENRLTDVEDAMDTTDDIPQAVRCLLYFSKLGSPPMEQLSMMKTPPTTSNEILPEPIDAPPEITTDSQPVTIPIDKILTVEASLMEMRPRTVSLPKSPGFSKTLTTRKQDGLKKTAQVTMRFVVAKEQFISIENWNNRRTSPISEDRQDTLCFSLACYYRADVEKNSGNYSALRSRWPKRQRLDLNVTKRDGSNQTIPLSPPTACTPDGLVDLGSFIKQGENTIKISQKGDLSAYVFCLHVHEPTLAQIQRLNQVLDDDLEWENWCKSVSGPLNLPPSTFVPHPS</sequence>
<dbReference type="AlphaFoldDB" id="A0AA38L713"/>
<feature type="region of interest" description="Disordered" evidence="1">
    <location>
        <begin position="310"/>
        <end position="402"/>
    </location>
</feature>
<feature type="compositionally biased region" description="Polar residues" evidence="1">
    <location>
        <begin position="379"/>
        <end position="388"/>
    </location>
</feature>
<feature type="compositionally biased region" description="Low complexity" evidence="1">
    <location>
        <begin position="151"/>
        <end position="172"/>
    </location>
</feature>
<feature type="region of interest" description="Disordered" evidence="1">
    <location>
        <begin position="236"/>
        <end position="277"/>
    </location>
</feature>
<organism evidence="2 3">
    <name type="scientific">Lentinula aff. detonsa</name>
    <dbReference type="NCBI Taxonomy" id="2804958"/>
    <lineage>
        <taxon>Eukaryota</taxon>
        <taxon>Fungi</taxon>
        <taxon>Dikarya</taxon>
        <taxon>Basidiomycota</taxon>
        <taxon>Agaricomycotina</taxon>
        <taxon>Agaricomycetes</taxon>
        <taxon>Agaricomycetidae</taxon>
        <taxon>Agaricales</taxon>
        <taxon>Marasmiineae</taxon>
        <taxon>Omphalotaceae</taxon>
        <taxon>Lentinula</taxon>
    </lineage>
</organism>
<gene>
    <name evidence="2" type="ORF">GGU10DRAFT_409739</name>
</gene>
<proteinExistence type="predicted"/>
<dbReference type="Proteomes" id="UP001163798">
    <property type="component" value="Unassembled WGS sequence"/>
</dbReference>
<name>A0AA38L713_9AGAR</name>
<feature type="region of interest" description="Disordered" evidence="1">
    <location>
        <begin position="145"/>
        <end position="206"/>
    </location>
</feature>
<evidence type="ECO:0000313" key="3">
    <source>
        <dbReference type="Proteomes" id="UP001163798"/>
    </source>
</evidence>
<dbReference type="EMBL" id="MU793270">
    <property type="protein sequence ID" value="KAJ3788740.1"/>
    <property type="molecule type" value="Genomic_DNA"/>
</dbReference>
<evidence type="ECO:0000313" key="2">
    <source>
        <dbReference type="EMBL" id="KAJ3788740.1"/>
    </source>
</evidence>
<keyword evidence="3" id="KW-1185">Reference proteome</keyword>
<reference evidence="2" key="1">
    <citation type="submission" date="2022-08" db="EMBL/GenBank/DDBJ databases">
        <authorList>
            <consortium name="DOE Joint Genome Institute"/>
            <person name="Min B."/>
            <person name="Riley R."/>
            <person name="Sierra-Patev S."/>
            <person name="Naranjo-Ortiz M."/>
            <person name="Looney B."/>
            <person name="Konkel Z."/>
            <person name="Slot J.C."/>
            <person name="Sakamoto Y."/>
            <person name="Steenwyk J.L."/>
            <person name="Rokas A."/>
            <person name="Carro J."/>
            <person name="Camarero S."/>
            <person name="Ferreira P."/>
            <person name="Molpeceres G."/>
            <person name="Ruiz-Duenas F.J."/>
            <person name="Serrano A."/>
            <person name="Henrissat B."/>
            <person name="Drula E."/>
            <person name="Hughes K.W."/>
            <person name="Mata J.L."/>
            <person name="Ishikawa N.K."/>
            <person name="Vargas-Isla R."/>
            <person name="Ushijima S."/>
            <person name="Smith C.A."/>
            <person name="Ahrendt S."/>
            <person name="Andreopoulos W."/>
            <person name="He G."/>
            <person name="Labutti K."/>
            <person name="Lipzen A."/>
            <person name="Ng V."/>
            <person name="Sandor L."/>
            <person name="Barry K."/>
            <person name="Martinez A.T."/>
            <person name="Xiao Y."/>
            <person name="Gibbons J.G."/>
            <person name="Terashima K."/>
            <person name="Hibbett D.S."/>
            <person name="Grigoriev I.V."/>
        </authorList>
    </citation>
    <scope>NUCLEOTIDE SEQUENCE</scope>
    <source>
        <strain evidence="2">TFB10291</strain>
    </source>
</reference>